<reference evidence="1" key="1">
    <citation type="journal article" date="2022" name="bioRxiv">
        <title>Sequencing and chromosome-scale assembly of the giantPleurodeles waltlgenome.</title>
        <authorList>
            <person name="Brown T."/>
            <person name="Elewa A."/>
            <person name="Iarovenko S."/>
            <person name="Subramanian E."/>
            <person name="Araus A.J."/>
            <person name="Petzold A."/>
            <person name="Susuki M."/>
            <person name="Suzuki K.-i.T."/>
            <person name="Hayashi T."/>
            <person name="Toyoda A."/>
            <person name="Oliveira C."/>
            <person name="Osipova E."/>
            <person name="Leigh N.D."/>
            <person name="Simon A."/>
            <person name="Yun M.H."/>
        </authorList>
    </citation>
    <scope>NUCLEOTIDE SEQUENCE</scope>
    <source>
        <strain evidence="1">20211129_DDA</strain>
        <tissue evidence="1">Liver</tissue>
    </source>
</reference>
<gene>
    <name evidence="1" type="ORF">NDU88_005740</name>
</gene>
<proteinExistence type="predicted"/>
<comment type="caution">
    <text evidence="1">The sequence shown here is derived from an EMBL/GenBank/DDBJ whole genome shotgun (WGS) entry which is preliminary data.</text>
</comment>
<dbReference type="AlphaFoldDB" id="A0AAV7QGV1"/>
<dbReference type="Proteomes" id="UP001066276">
    <property type="component" value="Chromosome 6"/>
</dbReference>
<name>A0AAV7QGV1_PLEWA</name>
<evidence type="ECO:0000313" key="1">
    <source>
        <dbReference type="EMBL" id="KAJ1139365.1"/>
    </source>
</evidence>
<accession>A0AAV7QGV1</accession>
<protein>
    <submittedName>
        <fullName evidence="1">Uncharacterized protein</fullName>
    </submittedName>
</protein>
<keyword evidence="2" id="KW-1185">Reference proteome</keyword>
<sequence length="92" mass="9676">MRTCSNGFAPLVDLDATHHPFLEVSCWEGCSMGPDQRTAVVSARRLKEWASPGHEGMAGYGCVAHRRCGLEAEGAGGLANYPCATPNAAPTT</sequence>
<dbReference type="EMBL" id="JANPWB010000010">
    <property type="protein sequence ID" value="KAJ1139365.1"/>
    <property type="molecule type" value="Genomic_DNA"/>
</dbReference>
<evidence type="ECO:0000313" key="2">
    <source>
        <dbReference type="Proteomes" id="UP001066276"/>
    </source>
</evidence>
<organism evidence="1 2">
    <name type="scientific">Pleurodeles waltl</name>
    <name type="common">Iberian ribbed newt</name>
    <dbReference type="NCBI Taxonomy" id="8319"/>
    <lineage>
        <taxon>Eukaryota</taxon>
        <taxon>Metazoa</taxon>
        <taxon>Chordata</taxon>
        <taxon>Craniata</taxon>
        <taxon>Vertebrata</taxon>
        <taxon>Euteleostomi</taxon>
        <taxon>Amphibia</taxon>
        <taxon>Batrachia</taxon>
        <taxon>Caudata</taxon>
        <taxon>Salamandroidea</taxon>
        <taxon>Salamandridae</taxon>
        <taxon>Pleurodelinae</taxon>
        <taxon>Pleurodeles</taxon>
    </lineage>
</organism>